<name>A0ABM0MLI2_SACKO</name>
<dbReference type="InterPro" id="IPR038508">
    <property type="entry name" value="ArfGAP_dom_sf"/>
</dbReference>
<dbReference type="Proteomes" id="UP000694865">
    <property type="component" value="Unplaced"/>
</dbReference>
<evidence type="ECO:0000256" key="3">
    <source>
        <dbReference type="ARBA" id="ARBA00022771"/>
    </source>
</evidence>
<keyword evidence="2" id="KW-0479">Metal-binding</keyword>
<dbReference type="RefSeq" id="XP_006820873.1">
    <property type="nucleotide sequence ID" value="XM_006820810.1"/>
</dbReference>
<gene>
    <name evidence="9" type="primary">LOC102805776</name>
</gene>
<evidence type="ECO:0000256" key="4">
    <source>
        <dbReference type="ARBA" id="ARBA00022833"/>
    </source>
</evidence>
<evidence type="ECO:0000256" key="6">
    <source>
        <dbReference type="SAM" id="MobiDB-lite"/>
    </source>
</evidence>
<evidence type="ECO:0000259" key="7">
    <source>
        <dbReference type="PROSITE" id="PS50115"/>
    </source>
</evidence>
<feature type="compositionally biased region" description="Polar residues" evidence="6">
    <location>
        <begin position="416"/>
        <end position="433"/>
    </location>
</feature>
<dbReference type="SMART" id="SM00105">
    <property type="entry name" value="ArfGap"/>
    <property type="match status" value="1"/>
</dbReference>
<dbReference type="SUPFAM" id="SSF57863">
    <property type="entry name" value="ArfGap/RecO-like zinc finger"/>
    <property type="match status" value="1"/>
</dbReference>
<evidence type="ECO:0000313" key="8">
    <source>
        <dbReference type="Proteomes" id="UP000694865"/>
    </source>
</evidence>
<dbReference type="PANTHER" id="PTHR46395">
    <property type="entry name" value="ADP-RIBOSYLATION FACTOR GTPASE-ACTIVATING PROTEIN 1"/>
    <property type="match status" value="1"/>
</dbReference>
<feature type="domain" description="Arf-GAP" evidence="7">
    <location>
        <begin position="7"/>
        <end position="124"/>
    </location>
</feature>
<dbReference type="PRINTS" id="PR00405">
    <property type="entry name" value="REVINTRACTNG"/>
</dbReference>
<reference evidence="9" key="1">
    <citation type="submission" date="2025-08" db="UniProtKB">
        <authorList>
            <consortium name="RefSeq"/>
        </authorList>
    </citation>
    <scope>IDENTIFICATION</scope>
    <source>
        <tissue evidence="9">Testes</tissue>
    </source>
</reference>
<keyword evidence="8" id="KW-1185">Reference proteome</keyword>
<evidence type="ECO:0000313" key="9">
    <source>
        <dbReference type="RefSeq" id="XP_006820873.1"/>
    </source>
</evidence>
<feature type="compositionally biased region" description="Low complexity" evidence="6">
    <location>
        <begin position="139"/>
        <end position="166"/>
    </location>
</feature>
<protein>
    <submittedName>
        <fullName evidence="9">ADP-ribosylation factor GTPase-activating protein 1-like isoform X1</fullName>
    </submittedName>
</protein>
<sequence>MSSPRTRRALKDLNVKDGNKLCFECGGHNPQWVSVTYGIWICLECSGKHRSLGVHLSFVRSTTMDKWKDLELEKMKCGGNNKFKSFLQSQPDYNSNWSFHEKYNSKAAALFRDKVLTEAQGKTWSEATSPARNHIPHCASSSNSSLKLNHSASSPAFGTGNSSRGSYSSGGVYRDFDAGQGMGYQSGTQDDWDAMFSLKKEEINAQKEDFFERRQRENAVKPADLPPSQGGRYTGFGNTPNPPPDSGNNEFLDGALSSLSSGWSTFALGATKFASATKDGAIKFGSVATQKTQEYAYKMNESVIKPTKDKVKEGTLLDDLSKGTKSLASKVAEGTTKGWSSFQTIFTDKDSSLDHVNNVPHQDSPLLASQRNEERIRNMDPDDSNTPLLYDRPPSPAQEVDEDNWNWDATDWNKPVTNNVGHSNTNDSWNNQWDDGTAGTADLLGLDDDDEQDKVSAKMNHSAPKGKLTLEDTWDDAGGWDEAAWEAVETEISTKKNSKRD</sequence>
<dbReference type="Pfam" id="PF01412">
    <property type="entry name" value="ArfGap"/>
    <property type="match status" value="1"/>
</dbReference>
<dbReference type="InterPro" id="IPR001164">
    <property type="entry name" value="ArfGAP_dom"/>
</dbReference>
<feature type="region of interest" description="Disordered" evidence="6">
    <location>
        <begin position="126"/>
        <end position="166"/>
    </location>
</feature>
<dbReference type="InterPro" id="IPR037278">
    <property type="entry name" value="ARFGAP/RecO"/>
</dbReference>
<accession>A0ABM0MLI2</accession>
<keyword evidence="1" id="KW-0343">GTPase activation</keyword>
<dbReference type="CDD" id="cd08830">
    <property type="entry name" value="ArfGap_ArfGap1"/>
    <property type="match status" value="1"/>
</dbReference>
<proteinExistence type="predicted"/>
<evidence type="ECO:0000256" key="2">
    <source>
        <dbReference type="ARBA" id="ARBA00022723"/>
    </source>
</evidence>
<dbReference type="PROSITE" id="PS50115">
    <property type="entry name" value="ARFGAP"/>
    <property type="match status" value="1"/>
</dbReference>
<evidence type="ECO:0000256" key="1">
    <source>
        <dbReference type="ARBA" id="ARBA00022468"/>
    </source>
</evidence>
<feature type="region of interest" description="Disordered" evidence="6">
    <location>
        <begin position="416"/>
        <end position="440"/>
    </location>
</feature>
<keyword evidence="3 5" id="KW-0863">Zinc-finger</keyword>
<evidence type="ECO:0000256" key="5">
    <source>
        <dbReference type="PROSITE-ProRule" id="PRU00288"/>
    </source>
</evidence>
<dbReference type="PANTHER" id="PTHR46395:SF1">
    <property type="entry name" value="ADP-RIBOSYLATION FACTOR GTPASE-ACTIVATING PROTEIN 1"/>
    <property type="match status" value="1"/>
</dbReference>
<feature type="region of interest" description="Disordered" evidence="6">
    <location>
        <begin position="211"/>
        <end position="247"/>
    </location>
</feature>
<keyword evidence="4" id="KW-0862">Zinc</keyword>
<dbReference type="GeneID" id="102805776"/>
<organism evidence="8 9">
    <name type="scientific">Saccoglossus kowalevskii</name>
    <name type="common">Acorn worm</name>
    <dbReference type="NCBI Taxonomy" id="10224"/>
    <lineage>
        <taxon>Eukaryota</taxon>
        <taxon>Metazoa</taxon>
        <taxon>Hemichordata</taxon>
        <taxon>Enteropneusta</taxon>
        <taxon>Harrimaniidae</taxon>
        <taxon>Saccoglossus</taxon>
    </lineage>
</organism>
<dbReference type="Gene3D" id="1.10.220.150">
    <property type="entry name" value="Arf GTPase activating protein"/>
    <property type="match status" value="1"/>
</dbReference>